<dbReference type="InterPro" id="IPR014756">
    <property type="entry name" value="Ig_E-set"/>
</dbReference>
<keyword evidence="5 6" id="KW-0624">Polysaccharide degradation</keyword>
<dbReference type="SUPFAM" id="SSF81296">
    <property type="entry name" value="E set domains"/>
    <property type="match status" value="1"/>
</dbReference>
<dbReference type="SUPFAM" id="SSF48208">
    <property type="entry name" value="Six-hairpin glycosidases"/>
    <property type="match status" value="1"/>
</dbReference>
<keyword evidence="3 6" id="KW-0119">Carbohydrate metabolism</keyword>
<evidence type="ECO:0000256" key="3">
    <source>
        <dbReference type="ARBA" id="ARBA00023277"/>
    </source>
</evidence>
<evidence type="ECO:0000256" key="5">
    <source>
        <dbReference type="ARBA" id="ARBA00023326"/>
    </source>
</evidence>
<feature type="active site" evidence="6">
    <location>
        <position position="544"/>
    </location>
</feature>
<accession>A0A1G5B276</accession>
<evidence type="ECO:0000259" key="8">
    <source>
        <dbReference type="Pfam" id="PF00759"/>
    </source>
</evidence>
<evidence type="ECO:0000256" key="4">
    <source>
        <dbReference type="ARBA" id="ARBA00023295"/>
    </source>
</evidence>
<dbReference type="GO" id="GO:0008810">
    <property type="term" value="F:cellulase activity"/>
    <property type="evidence" value="ECO:0007669"/>
    <property type="project" value="UniProtKB-EC"/>
</dbReference>
<dbReference type="InterPro" id="IPR004197">
    <property type="entry name" value="Cellulase_Ig-like"/>
</dbReference>
<organism evidence="10 11">
    <name type="scientific">Desulfoluna spongiiphila</name>
    <dbReference type="NCBI Taxonomy" id="419481"/>
    <lineage>
        <taxon>Bacteria</taxon>
        <taxon>Pseudomonadati</taxon>
        <taxon>Thermodesulfobacteriota</taxon>
        <taxon>Desulfobacteria</taxon>
        <taxon>Desulfobacterales</taxon>
        <taxon>Desulfolunaceae</taxon>
        <taxon>Desulfoluna</taxon>
    </lineage>
</organism>
<dbReference type="STRING" id="419481.SAMN05216233_101580"/>
<keyword evidence="2 6" id="KW-0378">Hydrolase</keyword>
<evidence type="ECO:0000256" key="1">
    <source>
        <dbReference type="ARBA" id="ARBA00007072"/>
    </source>
</evidence>
<dbReference type="RefSeq" id="WP_217640221.1">
    <property type="nucleotide sequence ID" value="NZ_FMUX01000001.1"/>
</dbReference>
<proteinExistence type="inferred from homology"/>
<dbReference type="Gene3D" id="2.60.40.10">
    <property type="entry name" value="Immunoglobulins"/>
    <property type="match status" value="1"/>
</dbReference>
<evidence type="ECO:0000313" key="11">
    <source>
        <dbReference type="Proteomes" id="UP000198870"/>
    </source>
</evidence>
<feature type="domain" description="Cellulase Ig-like" evidence="9">
    <location>
        <begin position="31"/>
        <end position="113"/>
    </location>
</feature>
<dbReference type="PANTHER" id="PTHR22298">
    <property type="entry name" value="ENDO-1,4-BETA-GLUCANASE"/>
    <property type="match status" value="1"/>
</dbReference>
<keyword evidence="4 6" id="KW-0326">Glycosidase</keyword>
<feature type="active site" evidence="6">
    <location>
        <position position="553"/>
    </location>
</feature>
<dbReference type="Pfam" id="PF00759">
    <property type="entry name" value="Glyco_hydro_9"/>
    <property type="match status" value="1"/>
</dbReference>
<dbReference type="InterPro" id="IPR012341">
    <property type="entry name" value="6hp_glycosidase-like_sf"/>
</dbReference>
<dbReference type="InterPro" id="IPR001701">
    <property type="entry name" value="Glyco_hydro_9"/>
</dbReference>
<dbReference type="CDD" id="cd02850">
    <property type="entry name" value="E_set_Cellulase_N"/>
    <property type="match status" value="1"/>
</dbReference>
<keyword evidence="7" id="KW-0136">Cellulose degradation</keyword>
<feature type="domain" description="Glycoside hydrolase family 9" evidence="8">
    <location>
        <begin position="123"/>
        <end position="565"/>
    </location>
</feature>
<evidence type="ECO:0000313" key="10">
    <source>
        <dbReference type="EMBL" id="SCX84202.1"/>
    </source>
</evidence>
<comment type="catalytic activity">
    <reaction evidence="7">
        <text>Endohydrolysis of (1-&gt;4)-beta-D-glucosidic linkages in cellulose, lichenin and cereal beta-D-glucans.</text>
        <dbReference type="EC" id="3.2.1.4"/>
    </reaction>
</comment>
<evidence type="ECO:0000256" key="6">
    <source>
        <dbReference type="PROSITE-ProRule" id="PRU10060"/>
    </source>
</evidence>
<dbReference type="PROSITE" id="PS00698">
    <property type="entry name" value="GH9_3"/>
    <property type="match status" value="1"/>
</dbReference>
<dbReference type="Pfam" id="PF02927">
    <property type="entry name" value="CelD_N"/>
    <property type="match status" value="1"/>
</dbReference>
<protein>
    <recommendedName>
        <fullName evidence="7">Endoglucanase</fullName>
        <ecNumber evidence="7">3.2.1.4</ecNumber>
    </recommendedName>
</protein>
<comment type="similarity">
    <text evidence="1 6 7">Belongs to the glycosyl hydrolase 9 (cellulase E) family.</text>
</comment>
<dbReference type="EMBL" id="FMUX01000001">
    <property type="protein sequence ID" value="SCX84202.1"/>
    <property type="molecule type" value="Genomic_DNA"/>
</dbReference>
<evidence type="ECO:0000256" key="2">
    <source>
        <dbReference type="ARBA" id="ARBA00022801"/>
    </source>
</evidence>
<gene>
    <name evidence="10" type="ORF">SAMN05216233_101580</name>
</gene>
<dbReference type="Proteomes" id="UP000198870">
    <property type="component" value="Unassembled WGS sequence"/>
</dbReference>
<evidence type="ECO:0000256" key="7">
    <source>
        <dbReference type="RuleBase" id="RU361166"/>
    </source>
</evidence>
<evidence type="ECO:0000259" key="9">
    <source>
        <dbReference type="Pfam" id="PF02927"/>
    </source>
</evidence>
<dbReference type="GO" id="GO:0030245">
    <property type="term" value="P:cellulose catabolic process"/>
    <property type="evidence" value="ECO:0007669"/>
    <property type="project" value="UniProtKB-KW"/>
</dbReference>
<dbReference type="InterPro" id="IPR013783">
    <property type="entry name" value="Ig-like_fold"/>
</dbReference>
<dbReference type="EC" id="3.2.1.4" evidence="7"/>
<dbReference type="Gene3D" id="1.50.10.10">
    <property type="match status" value="1"/>
</dbReference>
<reference evidence="10 11" key="1">
    <citation type="submission" date="2016-10" db="EMBL/GenBank/DDBJ databases">
        <authorList>
            <person name="de Groot N.N."/>
        </authorList>
    </citation>
    <scope>NUCLEOTIDE SEQUENCE [LARGE SCALE GENOMIC DNA]</scope>
    <source>
        <strain evidence="10 11">AA1</strain>
    </source>
</reference>
<keyword evidence="11" id="KW-1185">Reference proteome</keyword>
<sequence>MIRVLALGLLLATFPDPGRCNALHPGPEPCRILVNQVGYLPHLPKLALLTGDPVGAGESLASVVSAATGATAFEVSPGTPYREEPNGPALRVLDFSGLKKTGRYRITWQGERSAEFAIGPDIFTEALTLLMRSYTLQRCGVALNDPLTGLRHGPCHTRDGVVAHEDAFAATGTPVEARGGWHDAGDFGKYVATTAVTVGRLLACRDETPTLFEGLDLSFPETDKGPVCDTLTEIRVGLDWMLRMQRRDGAFYRKLSGASWPGAVPPDADLQIRYLYGISTPETAKAAAALAMAARIYKKGDPAFADRCLKAARLGWQFLMDTPGMRVDVHKGDDTGSGPYLAGPIDTEATLTTDLDDRFWAAAELFITTGEAPFLAEVERILPLLPWGLFEWKNPSSLGMANLLRHSNTPGRVTEALNDKLFRRADTLVANVRKSPWMTANTRMVWGSNKMTAEEGITLALAAAHTANPSYLSAATAQLNYLLGVNPFGLSYVTGLGETSVNRVNHLFGRAVGINIPGLLVGGPNANAEDGIAPKDKGVRSYIDSEKSYATNEYAIDYNAAIIGLMVHLTALEKTL</sequence>
<name>A0A1G5B276_9BACT</name>
<dbReference type="InterPro" id="IPR008928">
    <property type="entry name" value="6-hairpin_glycosidase_sf"/>
</dbReference>
<dbReference type="InterPro" id="IPR033126">
    <property type="entry name" value="Glyco_hydro_9_Asp/Glu_AS"/>
</dbReference>
<dbReference type="AlphaFoldDB" id="A0A1G5B276"/>